<comment type="caution">
    <text evidence="6">The sequence shown here is derived from an EMBL/GenBank/DDBJ whole genome shotgun (WGS) entry which is preliminary data.</text>
</comment>
<feature type="transmembrane region" description="Helical" evidence="5">
    <location>
        <begin position="529"/>
        <end position="549"/>
    </location>
</feature>
<accession>A0A1X0NZU5</accession>
<dbReference type="Proteomes" id="UP000192257">
    <property type="component" value="Unassembled WGS sequence"/>
</dbReference>
<reference evidence="6 7" key="1">
    <citation type="submission" date="2017-03" db="EMBL/GenBank/DDBJ databases">
        <title>An alternative strategy for trypanosome survival in the mammalian bloodstream revealed through genome and transcriptome analysis of the ubiquitous bovine parasite Trypanosoma (Megatrypanum) theileri.</title>
        <authorList>
            <person name="Kelly S."/>
            <person name="Ivens A."/>
            <person name="Mott A."/>
            <person name="O'Neill E."/>
            <person name="Emms D."/>
            <person name="Macleod O."/>
            <person name="Voorheis P."/>
            <person name="Matthews J."/>
            <person name="Matthews K."/>
            <person name="Carrington M."/>
        </authorList>
    </citation>
    <scope>NUCLEOTIDE SEQUENCE [LARGE SCALE GENOMIC DNA]</scope>
    <source>
        <strain evidence="6">Edinburgh</strain>
    </source>
</reference>
<evidence type="ECO:0000256" key="3">
    <source>
        <dbReference type="ARBA" id="ARBA00022989"/>
    </source>
</evidence>
<dbReference type="GO" id="GO:0022857">
    <property type="term" value="F:transmembrane transporter activity"/>
    <property type="evidence" value="ECO:0007669"/>
    <property type="project" value="InterPro"/>
</dbReference>
<evidence type="ECO:0000256" key="4">
    <source>
        <dbReference type="ARBA" id="ARBA00023136"/>
    </source>
</evidence>
<dbReference type="PANTHER" id="PTHR21576:SF157">
    <property type="entry name" value="NODULIN-LIKE DOMAIN-CONTAINING PROTEIN"/>
    <property type="match status" value="1"/>
</dbReference>
<name>A0A1X0NZU5_9TRYP</name>
<dbReference type="GeneID" id="39984285"/>
<feature type="transmembrane region" description="Helical" evidence="5">
    <location>
        <begin position="110"/>
        <end position="138"/>
    </location>
</feature>
<evidence type="ECO:0000313" key="7">
    <source>
        <dbReference type="Proteomes" id="UP000192257"/>
    </source>
</evidence>
<gene>
    <name evidence="6" type="ORF">TM35_000092660</name>
</gene>
<feature type="transmembrane region" description="Helical" evidence="5">
    <location>
        <begin position="484"/>
        <end position="503"/>
    </location>
</feature>
<dbReference type="SUPFAM" id="SSF103473">
    <property type="entry name" value="MFS general substrate transporter"/>
    <property type="match status" value="2"/>
</dbReference>
<feature type="transmembrane region" description="Helical" evidence="5">
    <location>
        <begin position="268"/>
        <end position="288"/>
    </location>
</feature>
<feature type="transmembrane region" description="Helical" evidence="5">
    <location>
        <begin position="424"/>
        <end position="443"/>
    </location>
</feature>
<feature type="transmembrane region" description="Helical" evidence="5">
    <location>
        <begin position="449"/>
        <end position="472"/>
    </location>
</feature>
<evidence type="ECO:0008006" key="8">
    <source>
        <dbReference type="Google" id="ProtNLM"/>
    </source>
</evidence>
<evidence type="ECO:0000256" key="1">
    <source>
        <dbReference type="ARBA" id="ARBA00004141"/>
    </source>
</evidence>
<feature type="transmembrane region" description="Helical" evidence="5">
    <location>
        <begin position="14"/>
        <end position="33"/>
    </location>
</feature>
<keyword evidence="7" id="KW-1185">Reference proteome</keyword>
<dbReference type="InterPro" id="IPR036259">
    <property type="entry name" value="MFS_trans_sf"/>
</dbReference>
<dbReference type="PANTHER" id="PTHR21576">
    <property type="entry name" value="UNCHARACTERIZED NODULIN-LIKE PROTEIN"/>
    <property type="match status" value="1"/>
</dbReference>
<feature type="transmembrane region" description="Helical" evidence="5">
    <location>
        <begin position="172"/>
        <end position="192"/>
    </location>
</feature>
<keyword evidence="2 5" id="KW-0812">Transmembrane</keyword>
<keyword evidence="4 5" id="KW-0472">Membrane</keyword>
<dbReference type="VEuPathDB" id="TriTrypDB:TM35_000092660"/>
<dbReference type="AlphaFoldDB" id="A0A1X0NZU5"/>
<dbReference type="Pfam" id="PF07690">
    <property type="entry name" value="MFS_1"/>
    <property type="match status" value="1"/>
</dbReference>
<protein>
    <recommendedName>
        <fullName evidence="8">Nodulin-like domain-containing protein</fullName>
    </recommendedName>
</protein>
<organism evidence="6 7">
    <name type="scientific">Trypanosoma theileri</name>
    <dbReference type="NCBI Taxonomy" id="67003"/>
    <lineage>
        <taxon>Eukaryota</taxon>
        <taxon>Discoba</taxon>
        <taxon>Euglenozoa</taxon>
        <taxon>Kinetoplastea</taxon>
        <taxon>Metakinetoplastina</taxon>
        <taxon>Trypanosomatida</taxon>
        <taxon>Trypanosomatidae</taxon>
        <taxon>Trypanosoma</taxon>
    </lineage>
</organism>
<keyword evidence="3 5" id="KW-1133">Transmembrane helix</keyword>
<dbReference type="STRING" id="67003.A0A1X0NZU5"/>
<feature type="transmembrane region" description="Helical" evidence="5">
    <location>
        <begin position="232"/>
        <end position="256"/>
    </location>
</feature>
<feature type="transmembrane region" description="Helical" evidence="5">
    <location>
        <begin position="348"/>
        <end position="367"/>
    </location>
</feature>
<dbReference type="Gene3D" id="1.20.1250.20">
    <property type="entry name" value="MFS general substrate transporter like domains"/>
    <property type="match status" value="2"/>
</dbReference>
<dbReference type="InterPro" id="IPR011701">
    <property type="entry name" value="MFS"/>
</dbReference>
<dbReference type="RefSeq" id="XP_028884282.1">
    <property type="nucleotide sequence ID" value="XM_029024505.1"/>
</dbReference>
<evidence type="ECO:0000313" key="6">
    <source>
        <dbReference type="EMBL" id="ORC90216.1"/>
    </source>
</evidence>
<feature type="transmembrane region" description="Helical" evidence="5">
    <location>
        <begin position="79"/>
        <end position="98"/>
    </location>
</feature>
<feature type="transmembrane region" description="Helical" evidence="5">
    <location>
        <begin position="387"/>
        <end position="412"/>
    </location>
</feature>
<feature type="transmembrane region" description="Helical" evidence="5">
    <location>
        <begin position="150"/>
        <end position="166"/>
    </location>
</feature>
<dbReference type="EMBL" id="NBCO01000009">
    <property type="protein sequence ID" value="ORC90216.1"/>
    <property type="molecule type" value="Genomic_DNA"/>
</dbReference>
<comment type="subcellular location">
    <subcellularLocation>
        <location evidence="1">Membrane</location>
        <topology evidence="1">Multi-pass membrane protein</topology>
    </subcellularLocation>
</comment>
<proteinExistence type="predicted"/>
<dbReference type="OrthoDB" id="410267at2759"/>
<evidence type="ECO:0000256" key="2">
    <source>
        <dbReference type="ARBA" id="ARBA00022692"/>
    </source>
</evidence>
<evidence type="ECO:0000256" key="5">
    <source>
        <dbReference type="SAM" id="Phobius"/>
    </source>
</evidence>
<sequence length="587" mass="64102">MVVSDYRINELRRFRILVGGLAAAGSASVFYGFNLISNYLQVGYGLDGNDLTTITTTGIVVGFVTFPCGMLLDYAGPMWVLVIGTILSALGALLYGLVFNGLIAASVVRFAVFCAFLNFGCLSFDTGSLMAVLGSFPLDRGLVVAQMKTLNGLGVSVLAAINIGFFREKYAAYMYFLTGTLVVLGCFSAFFIRFPPYHIVDGEKNKVPEEVQRRRRLVELYYLQQRPSRRRFAIGFIIIISLIIYLTTQSLCSAYIPGVSDTSRRGIAAGAIVLVLMVMLMAAPLPFLGGMPVPANEALPPLPQEPEEGGQVAEEKAELDENAMMMEKSNLDPQYQGTFWSDLKTLDLWLMWWNTLATWGCGLVISFNSAQIYRALNDNVYEAPTNSMYSAIMGVGSAFGRLSIGFLETLILRRDPGNRPVITCLYPIASIVLVLGVVFLLALPLKSKAVIIGFFLGAFGNGASWASTALMMRSLYAKDIGKHYNFMLLGALIAVIALNRFAYGEEFTRLARKNGTYPYCGGKACVQNALIILLCVNATAIVASTIVHIRYRSFVRRTRAAHCAAGPVQYSPDVACNMGAIPYTPHE</sequence>
<dbReference type="GO" id="GO:0016020">
    <property type="term" value="C:membrane"/>
    <property type="evidence" value="ECO:0007669"/>
    <property type="project" value="UniProtKB-SubCell"/>
</dbReference>